<organism evidence="10">
    <name type="scientific">Brassica campestris</name>
    <name type="common">Field mustard</name>
    <dbReference type="NCBI Taxonomy" id="3711"/>
    <lineage>
        <taxon>Eukaryota</taxon>
        <taxon>Viridiplantae</taxon>
        <taxon>Streptophyta</taxon>
        <taxon>Embryophyta</taxon>
        <taxon>Tracheophyta</taxon>
        <taxon>Spermatophyta</taxon>
        <taxon>Magnoliopsida</taxon>
        <taxon>eudicotyledons</taxon>
        <taxon>Gunneridae</taxon>
        <taxon>Pentapetalae</taxon>
        <taxon>rosids</taxon>
        <taxon>malvids</taxon>
        <taxon>Brassicales</taxon>
        <taxon>Brassicaceae</taxon>
        <taxon>Brassiceae</taxon>
        <taxon>Brassica</taxon>
    </lineage>
</organism>
<dbReference type="GO" id="GO:0003677">
    <property type="term" value="F:DNA binding"/>
    <property type="evidence" value="ECO:0007669"/>
    <property type="project" value="UniProtKB-KW"/>
</dbReference>
<dbReference type="Gramene" id="A04p27130.2_BraZ1">
    <property type="protein sequence ID" value="A04p27130.2_BraZ1.CDS"/>
    <property type="gene ID" value="A04g27130.2_BraZ1"/>
</dbReference>
<gene>
    <name evidence="10" type="ORF">BRAA04T18096Z</name>
    <name evidence="9" type="ORF">BRAPAZ1V2_A04P27130.2</name>
</gene>
<proteinExistence type="inferred from homology"/>
<dbReference type="SMART" id="SM00380">
    <property type="entry name" value="AP2"/>
    <property type="match status" value="1"/>
</dbReference>
<dbReference type="SUPFAM" id="SSF54171">
    <property type="entry name" value="DNA-binding domain"/>
    <property type="match status" value="1"/>
</dbReference>
<evidence type="ECO:0000256" key="4">
    <source>
        <dbReference type="ARBA" id="ARBA00023163"/>
    </source>
</evidence>
<feature type="compositionally biased region" description="Low complexity" evidence="7">
    <location>
        <begin position="50"/>
        <end position="60"/>
    </location>
</feature>
<feature type="region of interest" description="Disordered" evidence="7">
    <location>
        <begin position="1"/>
        <end position="74"/>
    </location>
</feature>
<evidence type="ECO:0000313" key="10">
    <source>
        <dbReference type="EMBL" id="VDD14707.1"/>
    </source>
</evidence>
<evidence type="ECO:0000256" key="6">
    <source>
        <dbReference type="ARBA" id="ARBA00024343"/>
    </source>
</evidence>
<comment type="subcellular location">
    <subcellularLocation>
        <location evidence="1">Nucleus</location>
    </subcellularLocation>
</comment>
<dbReference type="PANTHER" id="PTHR31190:SF284">
    <property type="entry name" value="AP2_ERF DOMAIN-CONTAINING PROTEIN"/>
    <property type="match status" value="1"/>
</dbReference>
<evidence type="ECO:0000256" key="2">
    <source>
        <dbReference type="ARBA" id="ARBA00023015"/>
    </source>
</evidence>
<evidence type="ECO:0000256" key="5">
    <source>
        <dbReference type="ARBA" id="ARBA00023242"/>
    </source>
</evidence>
<evidence type="ECO:0000256" key="1">
    <source>
        <dbReference type="ARBA" id="ARBA00004123"/>
    </source>
</evidence>
<keyword evidence="2" id="KW-0805">Transcription regulation</keyword>
<dbReference type="Pfam" id="PF00847">
    <property type="entry name" value="AP2"/>
    <property type="match status" value="1"/>
</dbReference>
<keyword evidence="4" id="KW-0804">Transcription</keyword>
<dbReference type="GO" id="GO:0003700">
    <property type="term" value="F:DNA-binding transcription factor activity"/>
    <property type="evidence" value="ECO:0007669"/>
    <property type="project" value="InterPro"/>
</dbReference>
<protein>
    <recommendedName>
        <fullName evidence="8">AP2/ERF domain-containing protein</fullName>
    </recommendedName>
</protein>
<keyword evidence="3" id="KW-0238">DNA-binding</keyword>
<dbReference type="Proteomes" id="UP000694005">
    <property type="component" value="Chromosome A04"/>
</dbReference>
<dbReference type="PANTHER" id="PTHR31190">
    <property type="entry name" value="DNA-BINDING DOMAIN"/>
    <property type="match status" value="1"/>
</dbReference>
<accession>A0A3P6C801</accession>
<evidence type="ECO:0000259" key="8">
    <source>
        <dbReference type="PROSITE" id="PS51032"/>
    </source>
</evidence>
<evidence type="ECO:0000256" key="7">
    <source>
        <dbReference type="SAM" id="MobiDB-lite"/>
    </source>
</evidence>
<dbReference type="EMBL" id="LR031576">
    <property type="protein sequence ID" value="VDD14707.1"/>
    <property type="molecule type" value="Genomic_DNA"/>
</dbReference>
<dbReference type="InterPro" id="IPR001471">
    <property type="entry name" value="AP2/ERF_dom"/>
</dbReference>
<dbReference type="FunFam" id="3.30.730.10:FF:000001">
    <property type="entry name" value="Ethylene-responsive transcription factor 2"/>
    <property type="match status" value="1"/>
</dbReference>
<dbReference type="GO" id="GO:0005634">
    <property type="term" value="C:nucleus"/>
    <property type="evidence" value="ECO:0007669"/>
    <property type="project" value="UniProtKB-SubCell"/>
</dbReference>
<dbReference type="Gene3D" id="3.30.730.10">
    <property type="entry name" value="AP2/ERF domain"/>
    <property type="match status" value="1"/>
</dbReference>
<dbReference type="InterPro" id="IPR036955">
    <property type="entry name" value="AP2/ERF_dom_sf"/>
</dbReference>
<dbReference type="GO" id="GO:0009873">
    <property type="term" value="P:ethylene-activated signaling pathway"/>
    <property type="evidence" value="ECO:0007669"/>
    <property type="project" value="InterPro"/>
</dbReference>
<evidence type="ECO:0000313" key="9">
    <source>
        <dbReference type="EMBL" id="CAG7907812.1"/>
    </source>
</evidence>
<reference evidence="10" key="1">
    <citation type="submission" date="2018-11" db="EMBL/GenBank/DDBJ databases">
        <authorList>
            <consortium name="Genoscope - CEA"/>
            <person name="William W."/>
        </authorList>
    </citation>
    <scope>NUCLEOTIDE SEQUENCE</scope>
</reference>
<feature type="compositionally biased region" description="Basic and acidic residues" evidence="7">
    <location>
        <begin position="14"/>
        <end position="24"/>
    </location>
</feature>
<feature type="domain" description="AP2/ERF" evidence="8">
    <location>
        <begin position="70"/>
        <end position="127"/>
    </location>
</feature>
<dbReference type="CDD" id="cd00018">
    <property type="entry name" value="AP2"/>
    <property type="match status" value="1"/>
</dbReference>
<feature type="region of interest" description="Disordered" evidence="7">
    <location>
        <begin position="191"/>
        <end position="217"/>
    </location>
</feature>
<keyword evidence="5" id="KW-0539">Nucleus</keyword>
<dbReference type="InterPro" id="IPR044808">
    <property type="entry name" value="ERF_plant"/>
</dbReference>
<dbReference type="EMBL" id="LS974620">
    <property type="protein sequence ID" value="CAG7907812.1"/>
    <property type="molecule type" value="Genomic_DNA"/>
</dbReference>
<dbReference type="PROSITE" id="PS51032">
    <property type="entry name" value="AP2_ERF"/>
    <property type="match status" value="1"/>
</dbReference>
<comment type="similarity">
    <text evidence="6">Belongs to the AP2/ERF transcription factor family. ERF subfamily.</text>
</comment>
<evidence type="ECO:0000256" key="3">
    <source>
        <dbReference type="ARBA" id="ARBA00023125"/>
    </source>
</evidence>
<dbReference type="PRINTS" id="PR00367">
    <property type="entry name" value="ETHRSPELEMNT"/>
</dbReference>
<sequence>MMPSGKRPVSPESMARKREEKEDLYSCTTLSESDVSAFVSELTDQPTPPSMDSSSSSLTPGEQRKSRQRNYRGVRQRPWGKYAAEIRDPNKAARVWLGTFNTAEEAALAYDKAAFEFRGHKAKLNFPEHILINSSTHRYPSTATSHDPIIVTPVPPVAPDILLDQYGKYLSENSYSSTANLSMTISASSSSLSQQGNIPKLEDSESVKNMSIHKRRK</sequence>
<name>A0A3P6C801_BRACM</name>
<dbReference type="AlphaFoldDB" id="A0A3P6C801"/>
<dbReference type="InterPro" id="IPR016177">
    <property type="entry name" value="DNA-bd_dom_sf"/>
</dbReference>